<keyword evidence="1 5" id="KW-0963">Cytoplasm</keyword>
<reference evidence="7 8" key="1">
    <citation type="submission" date="2019-02" db="EMBL/GenBank/DDBJ databases">
        <title>Genomic Encyclopedia of Type Strains, Phase IV (KMG-IV): sequencing the most valuable type-strain genomes for metagenomic binning, comparative biology and taxonomic classification.</title>
        <authorList>
            <person name="Goeker M."/>
        </authorList>
    </citation>
    <scope>NUCLEOTIDE SEQUENCE [LARGE SCALE GENOMIC DNA]</scope>
    <source>
        <strain evidence="7 8">DSM 21223</strain>
    </source>
</reference>
<evidence type="ECO:0000256" key="4">
    <source>
        <dbReference type="ARBA" id="ARBA00022884"/>
    </source>
</evidence>
<evidence type="ECO:0000256" key="2">
    <source>
        <dbReference type="ARBA" id="ARBA00022517"/>
    </source>
</evidence>
<dbReference type="Pfam" id="PF04751">
    <property type="entry name" value="DarP"/>
    <property type="match status" value="1"/>
</dbReference>
<evidence type="ECO:0000313" key="7">
    <source>
        <dbReference type="EMBL" id="RZT76067.1"/>
    </source>
</evidence>
<gene>
    <name evidence="5" type="primary">darP</name>
    <name evidence="7" type="ORF">EV678_1935</name>
</gene>
<organism evidence="7 8">
    <name type="scientific">Azospira oryzae</name>
    <dbReference type="NCBI Taxonomy" id="146939"/>
    <lineage>
        <taxon>Bacteria</taxon>
        <taxon>Pseudomonadati</taxon>
        <taxon>Pseudomonadota</taxon>
        <taxon>Betaproteobacteria</taxon>
        <taxon>Rhodocyclales</taxon>
        <taxon>Rhodocyclaceae</taxon>
        <taxon>Azospira</taxon>
    </lineage>
</organism>
<comment type="subcellular location">
    <subcellularLocation>
        <location evidence="5">Cytoplasm</location>
    </subcellularLocation>
    <text evidence="5">Associates with late stage pre-50S ribosomal subunits.</text>
</comment>
<proteinExistence type="inferred from homology"/>
<evidence type="ECO:0000256" key="5">
    <source>
        <dbReference type="HAMAP-Rule" id="MF_00765"/>
    </source>
</evidence>
<dbReference type="PANTHER" id="PTHR38101:SF1">
    <property type="entry name" value="UPF0307 PROTEIN YJGA"/>
    <property type="match status" value="1"/>
</dbReference>
<keyword evidence="4 5" id="KW-0694">RNA-binding</keyword>
<evidence type="ECO:0000313" key="8">
    <source>
        <dbReference type="Proteomes" id="UP000292136"/>
    </source>
</evidence>
<dbReference type="InterPro" id="IPR023153">
    <property type="entry name" value="DarP_sf"/>
</dbReference>
<dbReference type="InterPro" id="IPR006839">
    <property type="entry name" value="DarP"/>
</dbReference>
<keyword evidence="8" id="KW-1185">Reference proteome</keyword>
<dbReference type="SUPFAM" id="SSF158710">
    <property type="entry name" value="PSPTO4464-like"/>
    <property type="match status" value="1"/>
</dbReference>
<evidence type="ECO:0000256" key="3">
    <source>
        <dbReference type="ARBA" id="ARBA00022730"/>
    </source>
</evidence>
<dbReference type="NCBIfam" id="NF003593">
    <property type="entry name" value="PRK05255.1-1"/>
    <property type="match status" value="1"/>
</dbReference>
<comment type="caution">
    <text evidence="7">The sequence shown here is derived from an EMBL/GenBank/DDBJ whole genome shotgun (WGS) entry which is preliminary data.</text>
</comment>
<name>A0ABY0ILK5_9RHOO</name>
<dbReference type="Gene3D" id="1.10.60.30">
    <property type="entry name" value="PSPTO4464-like domains"/>
    <property type="match status" value="2"/>
</dbReference>
<sequence length="185" mass="20743">MEELDPLDGEPVSKTKRKQAMQDKQDLGRALVELPPDRLKRLLGKVELSETLSGALLEYQRLPKREAQRRQLQYIGKLMRDVDPEPIQAALDVVNGASAAENAKLHRRERLRTLLLENEAVALADIAAHWPQADLTHLRQLRRSALKEQEQNKPPKSYRAIFQVLKELEEGGAAAATGDDAGEEA</sequence>
<comment type="similarity">
    <text evidence="5">Belongs to the DarP family.</text>
</comment>
<dbReference type="CDD" id="cd16331">
    <property type="entry name" value="YjgA-like"/>
    <property type="match status" value="1"/>
</dbReference>
<dbReference type="PIRSF" id="PIRSF016183">
    <property type="entry name" value="UCP016183"/>
    <property type="match status" value="1"/>
</dbReference>
<keyword evidence="2 5" id="KW-0690">Ribosome biogenesis</keyword>
<keyword evidence="3 5" id="KW-0699">rRNA-binding</keyword>
<comment type="function">
    <text evidence="5">Member of a network of 50S ribosomal subunit biogenesis factors which assembles along the 30S-50S interface, preventing incorrect 23S rRNA structures from forming. Promotes peptidyl transferase center (PTC) maturation.</text>
</comment>
<evidence type="ECO:0000256" key="6">
    <source>
        <dbReference type="SAM" id="MobiDB-lite"/>
    </source>
</evidence>
<dbReference type="PANTHER" id="PTHR38101">
    <property type="entry name" value="UPF0307 PROTEIN YJGA"/>
    <property type="match status" value="1"/>
</dbReference>
<dbReference type="Proteomes" id="UP000292136">
    <property type="component" value="Unassembled WGS sequence"/>
</dbReference>
<dbReference type="RefSeq" id="WP_014236336.1">
    <property type="nucleotide sequence ID" value="NZ_SHKM01000002.1"/>
</dbReference>
<dbReference type="EMBL" id="SHKM01000002">
    <property type="protein sequence ID" value="RZT76067.1"/>
    <property type="molecule type" value="Genomic_DNA"/>
</dbReference>
<evidence type="ECO:0000256" key="1">
    <source>
        <dbReference type="ARBA" id="ARBA00022490"/>
    </source>
</evidence>
<protein>
    <recommendedName>
        <fullName evidence="5">Dual-action ribosomal maturation protein DarP</fullName>
    </recommendedName>
    <alternativeName>
        <fullName evidence="5">Large ribosomal subunit assembly factor DarP</fullName>
    </alternativeName>
</protein>
<feature type="region of interest" description="Disordered" evidence="6">
    <location>
        <begin position="1"/>
        <end position="28"/>
    </location>
</feature>
<accession>A0ABY0ILK5</accession>
<dbReference type="HAMAP" id="MF_00765">
    <property type="entry name" value="DarP"/>
    <property type="match status" value="1"/>
</dbReference>